<evidence type="ECO:0000256" key="6">
    <source>
        <dbReference type="ARBA" id="ARBA00023180"/>
    </source>
</evidence>
<evidence type="ECO:0000256" key="4">
    <source>
        <dbReference type="ARBA" id="ARBA00022737"/>
    </source>
</evidence>
<keyword evidence="4" id="KW-0677">Repeat</keyword>
<dbReference type="Ensembl" id="ENSBJAT00000000379.1">
    <property type="protein sequence ID" value="ENSBJAP00000000368.1"/>
    <property type="gene ID" value="ENSBJAG00000000336.1"/>
</dbReference>
<protein>
    <submittedName>
        <fullName evidence="10">Uncharacterized protein</fullName>
    </submittedName>
</protein>
<dbReference type="PANTHER" id="PTHR15541:SF2">
    <property type="entry name" value="GRANULYSIN"/>
    <property type="match status" value="1"/>
</dbReference>
<dbReference type="GO" id="GO:0061844">
    <property type="term" value="P:antimicrobial humoral immune response mediated by antimicrobial peptide"/>
    <property type="evidence" value="ECO:0007669"/>
    <property type="project" value="TreeGrafter"/>
</dbReference>
<keyword evidence="6" id="KW-0325">Glycoprotein</keyword>
<dbReference type="GO" id="GO:0042742">
    <property type="term" value="P:defense response to bacterium"/>
    <property type="evidence" value="ECO:0007669"/>
    <property type="project" value="InterPro"/>
</dbReference>
<dbReference type="Gene3D" id="1.10.225.10">
    <property type="entry name" value="Saposin-like"/>
    <property type="match status" value="1"/>
</dbReference>
<reference evidence="10" key="1">
    <citation type="submission" date="2025-08" db="UniProtKB">
        <authorList>
            <consortium name="Ensembl"/>
        </authorList>
    </citation>
    <scope>IDENTIFICATION</scope>
</reference>
<feature type="signal peptide" evidence="7">
    <location>
        <begin position="1"/>
        <end position="17"/>
    </location>
</feature>
<dbReference type="Pfam" id="PF02199">
    <property type="entry name" value="SapA"/>
    <property type="match status" value="1"/>
</dbReference>
<dbReference type="GO" id="GO:0044194">
    <property type="term" value="C:cytolytic granule"/>
    <property type="evidence" value="ECO:0007669"/>
    <property type="project" value="TreeGrafter"/>
</dbReference>
<dbReference type="InterPro" id="IPR008138">
    <property type="entry name" value="SapB_2"/>
</dbReference>
<evidence type="ECO:0000256" key="7">
    <source>
        <dbReference type="SAM" id="SignalP"/>
    </source>
</evidence>
<dbReference type="InterPro" id="IPR008139">
    <property type="entry name" value="SaposinB_dom"/>
</dbReference>
<dbReference type="PROSITE" id="PS50015">
    <property type="entry name" value="SAP_B"/>
    <property type="match status" value="1"/>
</dbReference>
<proteinExistence type="predicted"/>
<name>A0A8B9Z141_9AVES</name>
<evidence type="ECO:0000256" key="2">
    <source>
        <dbReference type="ARBA" id="ARBA00022525"/>
    </source>
</evidence>
<dbReference type="GO" id="GO:0005576">
    <property type="term" value="C:extracellular region"/>
    <property type="evidence" value="ECO:0007669"/>
    <property type="project" value="UniProtKB-SubCell"/>
</dbReference>
<dbReference type="InterPro" id="IPR003119">
    <property type="entry name" value="SAP_A"/>
</dbReference>
<dbReference type="InterPro" id="IPR038847">
    <property type="entry name" value="Granulysin-like"/>
</dbReference>
<accession>A0A8B9Z141</accession>
<dbReference type="InterPro" id="IPR011001">
    <property type="entry name" value="Saposin-like"/>
</dbReference>
<keyword evidence="2" id="KW-0964">Secreted</keyword>
<evidence type="ECO:0000313" key="11">
    <source>
        <dbReference type="Proteomes" id="UP000694555"/>
    </source>
</evidence>
<keyword evidence="11" id="KW-1185">Reference proteome</keyword>
<sequence>MAAAFLLVLVAVGAVQATVPEPCQGGPASWCQDVATATRCHREQDCLDLWDSLDLWTVAGGDVAEWTATVPGKGKKCSLCTKILEQIKAMAGDNPDEAAVEAALGKACRALGKRLGRLCKRLVRKYREQISEALQNGDEPQDTCVAIGFCKS</sequence>
<organism evidence="10 11">
    <name type="scientific">Buteo japonicus</name>
    <dbReference type="NCBI Taxonomy" id="224669"/>
    <lineage>
        <taxon>Eukaryota</taxon>
        <taxon>Metazoa</taxon>
        <taxon>Chordata</taxon>
        <taxon>Craniata</taxon>
        <taxon>Vertebrata</taxon>
        <taxon>Euteleostomi</taxon>
        <taxon>Archelosauria</taxon>
        <taxon>Archosauria</taxon>
        <taxon>Dinosauria</taxon>
        <taxon>Saurischia</taxon>
        <taxon>Theropoda</taxon>
        <taxon>Coelurosauria</taxon>
        <taxon>Aves</taxon>
        <taxon>Neognathae</taxon>
        <taxon>Neoaves</taxon>
        <taxon>Telluraves</taxon>
        <taxon>Accipitrimorphae</taxon>
        <taxon>Accipitriformes</taxon>
        <taxon>Accipitridae</taxon>
        <taxon>Accipitrinae</taxon>
        <taxon>Buteo</taxon>
    </lineage>
</organism>
<evidence type="ECO:0000259" key="8">
    <source>
        <dbReference type="PROSITE" id="PS50015"/>
    </source>
</evidence>
<reference evidence="10" key="2">
    <citation type="submission" date="2025-09" db="UniProtKB">
        <authorList>
            <consortium name="Ensembl"/>
        </authorList>
    </citation>
    <scope>IDENTIFICATION</scope>
</reference>
<keyword evidence="3 7" id="KW-0732">Signal</keyword>
<dbReference type="AlphaFoldDB" id="A0A8B9Z141"/>
<dbReference type="PANTHER" id="PTHR15541">
    <property type="entry name" value="GRANULYSIN RELATED"/>
    <property type="match status" value="1"/>
</dbReference>
<comment type="subcellular location">
    <subcellularLocation>
        <location evidence="1">Secreted</location>
    </subcellularLocation>
</comment>
<dbReference type="PROSITE" id="PS51110">
    <property type="entry name" value="SAP_A"/>
    <property type="match status" value="1"/>
</dbReference>
<evidence type="ECO:0000256" key="5">
    <source>
        <dbReference type="ARBA" id="ARBA00023157"/>
    </source>
</evidence>
<keyword evidence="5" id="KW-1015">Disulfide bond</keyword>
<dbReference type="GO" id="GO:0031640">
    <property type="term" value="P:killing of cells of another organism"/>
    <property type="evidence" value="ECO:0007669"/>
    <property type="project" value="TreeGrafter"/>
</dbReference>
<dbReference type="Proteomes" id="UP000694555">
    <property type="component" value="Unplaced"/>
</dbReference>
<dbReference type="SMART" id="SM00741">
    <property type="entry name" value="SapB"/>
    <property type="match status" value="1"/>
</dbReference>
<feature type="domain" description="Saposin A-type" evidence="9">
    <location>
        <begin position="16"/>
        <end position="55"/>
    </location>
</feature>
<feature type="domain" description="Saposin B-type" evidence="8">
    <location>
        <begin position="73"/>
        <end position="152"/>
    </location>
</feature>
<dbReference type="SUPFAM" id="SSF47862">
    <property type="entry name" value="Saposin"/>
    <property type="match status" value="1"/>
</dbReference>
<evidence type="ECO:0000256" key="1">
    <source>
        <dbReference type="ARBA" id="ARBA00004613"/>
    </source>
</evidence>
<dbReference type="Pfam" id="PF03489">
    <property type="entry name" value="SapB_2"/>
    <property type="match status" value="1"/>
</dbReference>
<feature type="chain" id="PRO_5034876518" evidence="7">
    <location>
        <begin position="18"/>
        <end position="152"/>
    </location>
</feature>
<evidence type="ECO:0000259" key="9">
    <source>
        <dbReference type="PROSITE" id="PS51110"/>
    </source>
</evidence>
<evidence type="ECO:0000256" key="3">
    <source>
        <dbReference type="ARBA" id="ARBA00022729"/>
    </source>
</evidence>
<evidence type="ECO:0000313" key="10">
    <source>
        <dbReference type="Ensembl" id="ENSBJAP00000000368.1"/>
    </source>
</evidence>